<proteinExistence type="predicted"/>
<dbReference type="Proteomes" id="UP000178797">
    <property type="component" value="Unassembled WGS sequence"/>
</dbReference>
<comment type="caution">
    <text evidence="1">The sequence shown here is derived from an EMBL/GenBank/DDBJ whole genome shotgun (WGS) entry which is preliminary data.</text>
</comment>
<protein>
    <submittedName>
        <fullName evidence="1">Uncharacterized protein</fullName>
    </submittedName>
</protein>
<dbReference type="EMBL" id="MGDE01000203">
    <property type="protein sequence ID" value="OGL43928.1"/>
    <property type="molecule type" value="Genomic_DNA"/>
</dbReference>
<dbReference type="AlphaFoldDB" id="A0A1F7RS40"/>
<name>A0A1F7RS40_9BACT</name>
<organism evidence="1 2">
    <name type="scientific">Candidatus Schekmanbacteria bacterium RBG_16_38_10</name>
    <dbReference type="NCBI Taxonomy" id="1817879"/>
    <lineage>
        <taxon>Bacteria</taxon>
        <taxon>Candidatus Schekmaniibacteriota</taxon>
    </lineage>
</organism>
<gene>
    <name evidence="1" type="ORF">A2W05_02355</name>
</gene>
<accession>A0A1F7RS40</accession>
<sequence length="110" mass="12377">MFVQYRIFLIIVLTYTAIPFFSCTAKRADIHQGEGDNHMGEKTIQDVLKEHTKELMSIHGVVGTAIGSCNNKPCIKVYVFKKTSEIEKKIPAILKGYPIGIEETGEFKPM</sequence>
<reference evidence="1 2" key="1">
    <citation type="journal article" date="2016" name="Nat. Commun.">
        <title>Thousands of microbial genomes shed light on interconnected biogeochemical processes in an aquifer system.</title>
        <authorList>
            <person name="Anantharaman K."/>
            <person name="Brown C.T."/>
            <person name="Hug L.A."/>
            <person name="Sharon I."/>
            <person name="Castelle C.J."/>
            <person name="Probst A.J."/>
            <person name="Thomas B.C."/>
            <person name="Singh A."/>
            <person name="Wilkins M.J."/>
            <person name="Karaoz U."/>
            <person name="Brodie E.L."/>
            <person name="Williams K.H."/>
            <person name="Hubbard S.S."/>
            <person name="Banfield J.F."/>
        </authorList>
    </citation>
    <scope>NUCLEOTIDE SEQUENCE [LARGE SCALE GENOMIC DNA]</scope>
</reference>
<evidence type="ECO:0000313" key="2">
    <source>
        <dbReference type="Proteomes" id="UP000178797"/>
    </source>
</evidence>
<evidence type="ECO:0000313" key="1">
    <source>
        <dbReference type="EMBL" id="OGL43928.1"/>
    </source>
</evidence>